<evidence type="ECO:0000256" key="4">
    <source>
        <dbReference type="ARBA" id="ARBA00022676"/>
    </source>
</evidence>
<sequence length="491" mass="56745">MQKHPGGVQKFFMKVLFAVWELPPFFKVGGLGDVARALPADLIRMGVDIALVIPLYKAVRFDNVKKEKAGSFSIKYDGQEETIEVIKVSHPLNNFPVFFLKNKKYLDVVEHMNTWPFFNKAIIEGVKKNIFPFYPDIIHCNDVHTSLIPLIVKEEKLKIKTMVTIHNLAHQGRVNKDILEKMGINENKGNFLAWEHASKQLNMLMEAIIYADVVTTVSPTYAREIMTEEYGSGLDEVLRGKEGRVFGILNGINISRYMHHGKRRICEFVKKRVDNPDKIATDLSFYLEKKRENKKKLQKKLGFEIRDDIPLSCFVGRFDPYQKGLEILHRMIRKLDLENHQFVILGSGNVEWEERFAWFNSFYPKNISCNFTFNEELAHEIYESSDFILIPSKFEPCGLIQMLAMFFGTIPIAHRTGGLIDSIKNNHNGFLFDSYSSETLLHTYNKAVNLLLNDRKTYDVMVMAALTADFSWKKSAMEYIALYEKLYSGEY</sequence>
<dbReference type="CDD" id="cd03791">
    <property type="entry name" value="GT5_Glycogen_synthase_DULL1-like"/>
    <property type="match status" value="1"/>
</dbReference>
<comment type="caution">
    <text evidence="10">The sequence shown here is derived from an EMBL/GenBank/DDBJ whole genome shotgun (WGS) entry which is preliminary data.</text>
</comment>
<evidence type="ECO:0000256" key="3">
    <source>
        <dbReference type="ARBA" id="ARBA00010281"/>
    </source>
</evidence>
<feature type="binding site" evidence="7">
    <location>
        <position position="27"/>
    </location>
    <ligand>
        <name>ADP-alpha-D-glucose</name>
        <dbReference type="ChEBI" id="CHEBI:57498"/>
    </ligand>
</feature>
<dbReference type="InterPro" id="IPR001296">
    <property type="entry name" value="Glyco_trans_1"/>
</dbReference>
<name>A0A1F6A8V0_9BACT</name>
<proteinExistence type="inferred from homology"/>
<dbReference type="GO" id="GO:0004373">
    <property type="term" value="F:alpha-1,4-glucan glucosyltransferase (UDP-glucose donor) activity"/>
    <property type="evidence" value="ECO:0007669"/>
    <property type="project" value="InterPro"/>
</dbReference>
<dbReference type="GO" id="GO:0009011">
    <property type="term" value="F:alpha-1,4-glucan glucosyltransferase (ADP-glucose donor) activity"/>
    <property type="evidence" value="ECO:0007669"/>
    <property type="project" value="UniProtKB-UniRule"/>
</dbReference>
<dbReference type="STRING" id="1798384.A3D03_06590"/>
<comment type="function">
    <text evidence="2 7">Synthesizes alpha-1,4-glucan chains using ADP-glucose.</text>
</comment>
<dbReference type="Pfam" id="PF08323">
    <property type="entry name" value="Glyco_transf_5"/>
    <property type="match status" value="1"/>
</dbReference>
<comment type="catalytic activity">
    <reaction evidence="1 7">
        <text>[(1-&gt;4)-alpha-D-glucosyl](n) + ADP-alpha-D-glucose = [(1-&gt;4)-alpha-D-glucosyl](n+1) + ADP + H(+)</text>
        <dbReference type="Rhea" id="RHEA:18189"/>
        <dbReference type="Rhea" id="RHEA-COMP:9584"/>
        <dbReference type="Rhea" id="RHEA-COMP:9587"/>
        <dbReference type="ChEBI" id="CHEBI:15378"/>
        <dbReference type="ChEBI" id="CHEBI:15444"/>
        <dbReference type="ChEBI" id="CHEBI:57498"/>
        <dbReference type="ChEBI" id="CHEBI:456216"/>
        <dbReference type="EC" id="2.4.1.21"/>
    </reaction>
</comment>
<feature type="domain" description="Glycosyl transferase family 1" evidence="8">
    <location>
        <begin position="304"/>
        <end position="462"/>
    </location>
</feature>
<dbReference type="InterPro" id="IPR013534">
    <property type="entry name" value="Starch_synth_cat_dom"/>
</dbReference>
<dbReference type="NCBIfam" id="TIGR02095">
    <property type="entry name" value="glgA"/>
    <property type="match status" value="1"/>
</dbReference>
<reference evidence="10 11" key="1">
    <citation type="journal article" date="2016" name="Nat. Commun.">
        <title>Thousands of microbial genomes shed light on interconnected biogeochemical processes in an aquifer system.</title>
        <authorList>
            <person name="Anantharaman K."/>
            <person name="Brown C.T."/>
            <person name="Hug L.A."/>
            <person name="Sharon I."/>
            <person name="Castelle C.J."/>
            <person name="Probst A.J."/>
            <person name="Thomas B.C."/>
            <person name="Singh A."/>
            <person name="Wilkins M.J."/>
            <person name="Karaoz U."/>
            <person name="Brodie E.L."/>
            <person name="Williams K.H."/>
            <person name="Hubbard S.S."/>
            <person name="Banfield J.F."/>
        </authorList>
    </citation>
    <scope>NUCLEOTIDE SEQUENCE [LARGE SCALE GENOMIC DNA]</scope>
</reference>
<dbReference type="EC" id="2.4.1.21" evidence="7"/>
<dbReference type="AlphaFoldDB" id="A0A1F6A8V0"/>
<accession>A0A1F6A8V0</accession>
<evidence type="ECO:0000259" key="9">
    <source>
        <dbReference type="Pfam" id="PF08323"/>
    </source>
</evidence>
<dbReference type="InterPro" id="IPR011835">
    <property type="entry name" value="GS/SS"/>
</dbReference>
<keyword evidence="6 7" id="KW-0320">Glycogen biosynthesis</keyword>
<evidence type="ECO:0000256" key="2">
    <source>
        <dbReference type="ARBA" id="ARBA00002764"/>
    </source>
</evidence>
<comment type="similarity">
    <text evidence="3 7">Belongs to the glycosyltransferase 1 family. Bacterial/plant glycogen synthase subfamily.</text>
</comment>
<dbReference type="Pfam" id="PF00534">
    <property type="entry name" value="Glycos_transf_1"/>
    <property type="match status" value="1"/>
</dbReference>
<organism evidence="10 11">
    <name type="scientific">Candidatus Gottesmanbacteria bacterium RIFCSPHIGHO2_02_FULL_40_13</name>
    <dbReference type="NCBI Taxonomy" id="1798384"/>
    <lineage>
        <taxon>Bacteria</taxon>
        <taxon>Candidatus Gottesmaniibacteriota</taxon>
    </lineage>
</organism>
<evidence type="ECO:0000259" key="8">
    <source>
        <dbReference type="Pfam" id="PF00534"/>
    </source>
</evidence>
<comment type="pathway">
    <text evidence="7">Glycan biosynthesis; glycogen biosynthesis.</text>
</comment>
<evidence type="ECO:0000313" key="11">
    <source>
        <dbReference type="Proteomes" id="UP000177092"/>
    </source>
</evidence>
<dbReference type="Gene3D" id="3.40.50.2000">
    <property type="entry name" value="Glycogen Phosphorylase B"/>
    <property type="match status" value="2"/>
</dbReference>
<evidence type="ECO:0000256" key="7">
    <source>
        <dbReference type="HAMAP-Rule" id="MF_00484"/>
    </source>
</evidence>
<dbReference type="PANTHER" id="PTHR45825">
    <property type="entry name" value="GRANULE-BOUND STARCH SYNTHASE 1, CHLOROPLASTIC/AMYLOPLASTIC"/>
    <property type="match status" value="1"/>
</dbReference>
<evidence type="ECO:0000313" key="10">
    <source>
        <dbReference type="EMBL" id="OGG21180.1"/>
    </source>
</evidence>
<dbReference type="HAMAP" id="MF_00484">
    <property type="entry name" value="Glycogen_synth"/>
    <property type="match status" value="1"/>
</dbReference>
<dbReference type="SUPFAM" id="SSF53756">
    <property type="entry name" value="UDP-Glycosyltransferase/glycogen phosphorylase"/>
    <property type="match status" value="1"/>
</dbReference>
<dbReference type="EMBL" id="MFJN01000027">
    <property type="protein sequence ID" value="OGG21180.1"/>
    <property type="molecule type" value="Genomic_DNA"/>
</dbReference>
<keyword evidence="5 7" id="KW-0808">Transferase</keyword>
<evidence type="ECO:0000256" key="1">
    <source>
        <dbReference type="ARBA" id="ARBA00001478"/>
    </source>
</evidence>
<feature type="domain" description="Starch synthase catalytic" evidence="9">
    <location>
        <begin position="14"/>
        <end position="239"/>
    </location>
</feature>
<dbReference type="UniPathway" id="UPA00164"/>
<dbReference type="Proteomes" id="UP000177092">
    <property type="component" value="Unassembled WGS sequence"/>
</dbReference>
<dbReference type="PANTHER" id="PTHR45825:SF11">
    <property type="entry name" value="ALPHA AMYLASE DOMAIN-CONTAINING PROTEIN"/>
    <property type="match status" value="1"/>
</dbReference>
<keyword evidence="4 7" id="KW-0328">Glycosyltransferase</keyword>
<protein>
    <recommendedName>
        <fullName evidence="7">Glycogen synthase</fullName>
        <ecNumber evidence="7">2.4.1.21</ecNumber>
    </recommendedName>
    <alternativeName>
        <fullName evidence="7">Starch [bacterial glycogen] synthase</fullName>
    </alternativeName>
</protein>
<dbReference type="GO" id="GO:0005978">
    <property type="term" value="P:glycogen biosynthetic process"/>
    <property type="evidence" value="ECO:0007669"/>
    <property type="project" value="UniProtKB-UniRule"/>
</dbReference>
<gene>
    <name evidence="7" type="primary">glgA</name>
    <name evidence="10" type="ORF">A3D03_06590</name>
</gene>
<evidence type="ECO:0000256" key="6">
    <source>
        <dbReference type="ARBA" id="ARBA00023056"/>
    </source>
</evidence>
<evidence type="ECO:0000256" key="5">
    <source>
        <dbReference type="ARBA" id="ARBA00022679"/>
    </source>
</evidence>